<dbReference type="Gene3D" id="3.30.160.60">
    <property type="entry name" value="Classic Zinc Finger"/>
    <property type="match status" value="3"/>
</dbReference>
<dbReference type="GO" id="GO:0008270">
    <property type="term" value="F:zinc ion binding"/>
    <property type="evidence" value="ECO:0007669"/>
    <property type="project" value="UniProtKB-KW"/>
</dbReference>
<evidence type="ECO:0000256" key="3">
    <source>
        <dbReference type="ARBA" id="ARBA00022737"/>
    </source>
</evidence>
<feature type="domain" description="C2H2-type" evidence="10">
    <location>
        <begin position="1"/>
        <end position="27"/>
    </location>
</feature>
<keyword evidence="3" id="KW-0677">Repeat</keyword>
<evidence type="ECO:0000256" key="8">
    <source>
        <dbReference type="ARBA" id="ARBA00023242"/>
    </source>
</evidence>
<organism evidence="11 12">
    <name type="scientific">Oryzias latipes</name>
    <name type="common">Japanese rice fish</name>
    <name type="synonym">Japanese killifish</name>
    <dbReference type="NCBI Taxonomy" id="8090"/>
    <lineage>
        <taxon>Eukaryota</taxon>
        <taxon>Metazoa</taxon>
        <taxon>Chordata</taxon>
        <taxon>Craniata</taxon>
        <taxon>Vertebrata</taxon>
        <taxon>Euteleostomi</taxon>
        <taxon>Actinopterygii</taxon>
        <taxon>Neopterygii</taxon>
        <taxon>Teleostei</taxon>
        <taxon>Neoteleostei</taxon>
        <taxon>Acanthomorphata</taxon>
        <taxon>Ovalentaria</taxon>
        <taxon>Atherinomorphae</taxon>
        <taxon>Beloniformes</taxon>
        <taxon>Adrianichthyidae</taxon>
        <taxon>Oryziinae</taxon>
        <taxon>Oryzias</taxon>
    </lineage>
</organism>
<dbReference type="FunFam" id="3.30.160.60:FF:001498">
    <property type="entry name" value="Zinc finger protein 404"/>
    <property type="match status" value="1"/>
</dbReference>
<evidence type="ECO:0000256" key="4">
    <source>
        <dbReference type="ARBA" id="ARBA00022771"/>
    </source>
</evidence>
<proteinExistence type="predicted"/>
<dbReference type="AlphaFoldDB" id="A0A3P9LZ26"/>
<dbReference type="PROSITE" id="PS00028">
    <property type="entry name" value="ZINC_FINGER_C2H2_1"/>
    <property type="match status" value="1"/>
</dbReference>
<name>A0A3P9LZ26_ORYLA</name>
<dbReference type="FunFam" id="3.30.160.60:FF:000624">
    <property type="entry name" value="zinc finger protein 697"/>
    <property type="match status" value="1"/>
</dbReference>
<dbReference type="FunFam" id="3.30.160.60:FF:000688">
    <property type="entry name" value="zinc finger protein 197 isoform X1"/>
    <property type="match status" value="1"/>
</dbReference>
<evidence type="ECO:0000256" key="7">
    <source>
        <dbReference type="ARBA" id="ARBA00023163"/>
    </source>
</evidence>
<reference key="1">
    <citation type="journal article" date="2007" name="Nature">
        <title>The medaka draft genome and insights into vertebrate genome evolution.</title>
        <authorList>
            <person name="Kasahara M."/>
            <person name="Naruse K."/>
            <person name="Sasaki S."/>
            <person name="Nakatani Y."/>
            <person name="Qu W."/>
            <person name="Ahsan B."/>
            <person name="Yamada T."/>
            <person name="Nagayasu Y."/>
            <person name="Doi K."/>
            <person name="Kasai Y."/>
            <person name="Jindo T."/>
            <person name="Kobayashi D."/>
            <person name="Shimada A."/>
            <person name="Toyoda A."/>
            <person name="Kuroki Y."/>
            <person name="Fujiyama A."/>
            <person name="Sasaki T."/>
            <person name="Shimizu A."/>
            <person name="Asakawa S."/>
            <person name="Shimizu N."/>
            <person name="Hashimoto S."/>
            <person name="Yang J."/>
            <person name="Lee Y."/>
            <person name="Matsushima K."/>
            <person name="Sugano S."/>
            <person name="Sakaizumi M."/>
            <person name="Narita T."/>
            <person name="Ohishi K."/>
            <person name="Haga S."/>
            <person name="Ohta F."/>
            <person name="Nomoto H."/>
            <person name="Nogata K."/>
            <person name="Morishita T."/>
            <person name="Endo T."/>
            <person name="Shin-I T."/>
            <person name="Takeda H."/>
            <person name="Morishita S."/>
            <person name="Kohara Y."/>
        </authorList>
    </citation>
    <scope>NUCLEOTIDE SEQUENCE [LARGE SCALE GENOMIC DNA]</scope>
    <source>
        <strain>Hd-rR</strain>
    </source>
</reference>
<dbReference type="InterPro" id="IPR036236">
    <property type="entry name" value="Znf_C2H2_sf"/>
</dbReference>
<dbReference type="GO" id="GO:0003677">
    <property type="term" value="F:DNA binding"/>
    <property type="evidence" value="ECO:0007669"/>
    <property type="project" value="UniProtKB-KW"/>
</dbReference>
<evidence type="ECO:0000256" key="2">
    <source>
        <dbReference type="ARBA" id="ARBA00022723"/>
    </source>
</evidence>
<keyword evidence="7" id="KW-0804">Transcription</keyword>
<reference evidence="11 12" key="2">
    <citation type="submission" date="2017-04" db="EMBL/GenBank/DDBJ databases">
        <title>CpG methylation of centromeres and impact of large insertions on vertebrate speciation.</title>
        <authorList>
            <person name="Ichikawa K."/>
            <person name="Yoshimura J."/>
            <person name="Morishita S."/>
        </authorList>
    </citation>
    <scope>NUCLEOTIDE SEQUENCE</scope>
    <source>
        <strain evidence="11 12">HNI</strain>
    </source>
</reference>
<dbReference type="PROSITE" id="PS50157">
    <property type="entry name" value="ZINC_FINGER_C2H2_2"/>
    <property type="match status" value="2"/>
</dbReference>
<evidence type="ECO:0000256" key="9">
    <source>
        <dbReference type="PROSITE-ProRule" id="PRU00042"/>
    </source>
</evidence>
<feature type="domain" description="C2H2-type" evidence="10">
    <location>
        <begin position="28"/>
        <end position="55"/>
    </location>
</feature>
<evidence type="ECO:0000313" key="12">
    <source>
        <dbReference type="Proteomes" id="UP000265180"/>
    </source>
</evidence>
<keyword evidence="4 9" id="KW-0863">Zinc-finger</keyword>
<dbReference type="Pfam" id="PF00096">
    <property type="entry name" value="zf-C2H2"/>
    <property type="match status" value="3"/>
</dbReference>
<dbReference type="Proteomes" id="UP000265180">
    <property type="component" value="Chromosome 2"/>
</dbReference>
<evidence type="ECO:0000256" key="6">
    <source>
        <dbReference type="ARBA" id="ARBA00023015"/>
    </source>
</evidence>
<dbReference type="Ensembl" id="ENSORLT00020003616.1">
    <property type="protein sequence ID" value="ENSORLP00020025761.1"/>
    <property type="gene ID" value="ENSORLG00020007967.1"/>
</dbReference>
<dbReference type="GO" id="GO:0005634">
    <property type="term" value="C:nucleus"/>
    <property type="evidence" value="ECO:0007669"/>
    <property type="project" value="UniProtKB-SubCell"/>
</dbReference>
<evidence type="ECO:0000256" key="1">
    <source>
        <dbReference type="ARBA" id="ARBA00004123"/>
    </source>
</evidence>
<reference evidence="11" key="3">
    <citation type="submission" date="2025-08" db="UniProtKB">
        <authorList>
            <consortium name="Ensembl"/>
        </authorList>
    </citation>
    <scope>IDENTIFICATION</scope>
    <source>
        <strain evidence="11">HNI</strain>
    </source>
</reference>
<dbReference type="SUPFAM" id="SSF57667">
    <property type="entry name" value="beta-beta-alpha zinc fingers"/>
    <property type="match status" value="2"/>
</dbReference>
<dbReference type="PANTHER" id="PTHR24394:SF48">
    <property type="entry name" value="ZINC FINGER PROTEIN 771"/>
    <property type="match status" value="1"/>
</dbReference>
<dbReference type="PANTHER" id="PTHR24394">
    <property type="entry name" value="ZINC FINGER PROTEIN"/>
    <property type="match status" value="1"/>
</dbReference>
<keyword evidence="8" id="KW-0539">Nucleus</keyword>
<evidence type="ECO:0000313" key="11">
    <source>
        <dbReference type="Ensembl" id="ENSORLP00020025761.1"/>
    </source>
</evidence>
<sequence length="89" mass="10257">MFSECHKSFSKNSNLARHMLTHTGEKPFSCKNCSRTFRKNFNLAHHMLTHTGEKSFSCKKCHKSFRKNSNLIHLLPPIRVTSAPTLEPD</sequence>
<reference evidence="11" key="4">
    <citation type="submission" date="2025-09" db="UniProtKB">
        <authorList>
            <consortium name="Ensembl"/>
        </authorList>
    </citation>
    <scope>IDENTIFICATION</scope>
    <source>
        <strain evidence="11">HNI</strain>
    </source>
</reference>
<comment type="subcellular location">
    <subcellularLocation>
        <location evidence="1">Nucleus</location>
    </subcellularLocation>
</comment>
<keyword evidence="2" id="KW-0479">Metal-binding</keyword>
<accession>A0A3P9LZ26</accession>
<evidence type="ECO:0000256" key="5">
    <source>
        <dbReference type="ARBA" id="ARBA00022833"/>
    </source>
</evidence>
<keyword evidence="6" id="KW-0805">Transcription regulation</keyword>
<evidence type="ECO:0000259" key="10">
    <source>
        <dbReference type="PROSITE" id="PS50157"/>
    </source>
</evidence>
<protein>
    <recommendedName>
        <fullName evidence="10">C2H2-type domain-containing protein</fullName>
    </recommendedName>
</protein>
<dbReference type="InterPro" id="IPR013087">
    <property type="entry name" value="Znf_C2H2_type"/>
</dbReference>
<keyword evidence="5" id="KW-0862">Zinc</keyword>
<dbReference type="SMART" id="SM00355">
    <property type="entry name" value="ZnF_C2H2"/>
    <property type="match status" value="2"/>
</dbReference>